<dbReference type="GO" id="GO:0005344">
    <property type="term" value="F:oxygen carrier activity"/>
    <property type="evidence" value="ECO:0007669"/>
    <property type="project" value="UniProtKB-KW"/>
</dbReference>
<dbReference type="GO" id="GO:0070062">
    <property type="term" value="C:extracellular exosome"/>
    <property type="evidence" value="ECO:0007669"/>
    <property type="project" value="TreeGrafter"/>
</dbReference>
<dbReference type="GO" id="GO:0004601">
    <property type="term" value="F:peroxidase activity"/>
    <property type="evidence" value="ECO:0007669"/>
    <property type="project" value="Ensembl"/>
</dbReference>
<dbReference type="GO" id="GO:0019825">
    <property type="term" value="F:oxygen binding"/>
    <property type="evidence" value="ECO:0007669"/>
    <property type="project" value="InterPro"/>
</dbReference>
<keyword evidence="3" id="KW-0561">Oxygen transport</keyword>
<dbReference type="Gene3D" id="6.10.140.2110">
    <property type="match status" value="1"/>
</dbReference>
<keyword evidence="1" id="KW-0813">Transport</keyword>
<dbReference type="EMBL" id="AEYP01012582">
    <property type="status" value="NOT_ANNOTATED_CDS"/>
    <property type="molecule type" value="Genomic_DNA"/>
</dbReference>
<dbReference type="Ensembl" id="ENSMPUT00000012638.1">
    <property type="protein sequence ID" value="ENSMPUP00000012437.1"/>
    <property type="gene ID" value="ENSMPUG00000012531.1"/>
</dbReference>
<protein>
    <submittedName>
        <fullName evidence="5">Myoglobin</fullName>
    </submittedName>
</protein>
<dbReference type="GeneTree" id="ENSGT00940000160809"/>
<dbReference type="Gene3D" id="6.10.140.2100">
    <property type="match status" value="1"/>
</dbReference>
<dbReference type="PANTHER" id="PTHR47132">
    <property type="entry name" value="MYOGLOBIN"/>
    <property type="match status" value="1"/>
</dbReference>
<evidence type="ECO:0000256" key="2">
    <source>
        <dbReference type="ARBA" id="ARBA00022553"/>
    </source>
</evidence>
<dbReference type="InParanoid" id="M3YM80"/>
<dbReference type="PANTHER" id="PTHR47132:SF1">
    <property type="entry name" value="MYOGLOBIN"/>
    <property type="match status" value="1"/>
</dbReference>
<gene>
    <name evidence="5" type="primary">MB</name>
</gene>
<dbReference type="OMA" id="VIIRMFQ"/>
<organism evidence="5">
    <name type="scientific">Mustela putorius furo</name>
    <name type="common">European domestic ferret</name>
    <name type="synonym">Mustela furo</name>
    <dbReference type="NCBI Taxonomy" id="9669"/>
    <lineage>
        <taxon>Eukaryota</taxon>
        <taxon>Metazoa</taxon>
        <taxon>Chordata</taxon>
        <taxon>Craniata</taxon>
        <taxon>Vertebrata</taxon>
        <taxon>Euteleostomi</taxon>
        <taxon>Mammalia</taxon>
        <taxon>Eutheria</taxon>
        <taxon>Laurasiatheria</taxon>
        <taxon>Carnivora</taxon>
        <taxon>Caniformia</taxon>
        <taxon>Musteloidea</taxon>
        <taxon>Mustelidae</taxon>
        <taxon>Mustelinae</taxon>
        <taxon>Mustela</taxon>
    </lineage>
</organism>
<dbReference type="GO" id="GO:0019430">
    <property type="term" value="P:removal of superoxide radicals"/>
    <property type="evidence" value="ECO:0007669"/>
    <property type="project" value="Ensembl"/>
</dbReference>
<accession>M3YM80</accession>
<sequence>MGLSDGEWQLVLNVWGKVEADLAGHGQAVLISLCQGLESRKEEKKRDPAHACVSSRRSLFVSQDLLFHSDAFLVSLGHRSFLAPVSGENGQSQKTQPAHHAQHHRQPWNTEKFISDAIIQVLQSKHAGDFGAEAQAAMKKALELFRNDIAAKYKELGFQG</sequence>
<proteinExistence type="predicted"/>
<dbReference type="eggNOG" id="KOG3378">
    <property type="taxonomic scope" value="Eukaryota"/>
</dbReference>
<dbReference type="FunCoup" id="M3YM80">
    <property type="interactions" value="5"/>
</dbReference>
<feature type="region of interest" description="Disordered" evidence="4">
    <location>
        <begin position="85"/>
        <end position="106"/>
    </location>
</feature>
<dbReference type="AlphaFoldDB" id="M3YM80"/>
<dbReference type="EMBL" id="AEYP01012579">
    <property type="status" value="NOT_ANNOTATED_CDS"/>
    <property type="molecule type" value="Genomic_DNA"/>
</dbReference>
<evidence type="ECO:0000313" key="5">
    <source>
        <dbReference type="Ensembl" id="ENSMPUP00000012437.1"/>
    </source>
</evidence>
<dbReference type="STRING" id="9669.ENSMPUP00000012437"/>
<dbReference type="InterPro" id="IPR009050">
    <property type="entry name" value="Globin-like_sf"/>
</dbReference>
<reference evidence="5" key="1">
    <citation type="submission" date="2024-06" db="UniProtKB">
        <authorList>
            <consortium name="Ensembl"/>
        </authorList>
    </citation>
    <scope>IDENTIFICATION</scope>
</reference>
<evidence type="ECO:0000256" key="1">
    <source>
        <dbReference type="ARBA" id="ARBA00022448"/>
    </source>
</evidence>
<dbReference type="GO" id="GO:0016528">
    <property type="term" value="C:sarcoplasm"/>
    <property type="evidence" value="ECO:0007669"/>
    <property type="project" value="Ensembl"/>
</dbReference>
<dbReference type="GO" id="GO:0020037">
    <property type="term" value="F:heme binding"/>
    <property type="evidence" value="ECO:0007669"/>
    <property type="project" value="InterPro"/>
</dbReference>
<dbReference type="EMBL" id="AEYP01012581">
    <property type="status" value="NOT_ANNOTATED_CDS"/>
    <property type="molecule type" value="Genomic_DNA"/>
</dbReference>
<evidence type="ECO:0000256" key="4">
    <source>
        <dbReference type="SAM" id="MobiDB-lite"/>
    </source>
</evidence>
<keyword evidence="2" id="KW-0597">Phosphoprotein</keyword>
<dbReference type="GO" id="GO:0098809">
    <property type="term" value="F:nitrite reductase activity"/>
    <property type="evidence" value="ECO:0007669"/>
    <property type="project" value="Ensembl"/>
</dbReference>
<evidence type="ECO:0000256" key="3">
    <source>
        <dbReference type="ARBA" id="ARBA00022621"/>
    </source>
</evidence>
<dbReference type="SUPFAM" id="SSF46458">
    <property type="entry name" value="Globin-like"/>
    <property type="match status" value="1"/>
</dbReference>
<dbReference type="InterPro" id="IPR002335">
    <property type="entry name" value="Myoglobin"/>
</dbReference>
<dbReference type="EMBL" id="AEYP01012580">
    <property type="status" value="NOT_ANNOTATED_CDS"/>
    <property type="molecule type" value="Genomic_DNA"/>
</dbReference>
<name>M3YM80_MUSPF</name>
<dbReference type="HOGENOM" id="CLU_003827_18_0_1"/>
<dbReference type="PRINTS" id="PR00613">
    <property type="entry name" value="MYOGLOBIN"/>
</dbReference>